<sequence>MKCLFCLFLGLIVPTAAEACSSPFLNSNEDYFREADRVFVGFVESTEYVKPAPNAPVESLPETGSQHAPFGYIKVGYDLGTVLKGPEEAVPIVTWNLYLGGCGVPVLAGAEMLFLVKDFTSYMSEEELKQVPENAVGMLLPYSYMIPPTDAAHDALIAAWKDISNRVAQERENGRP</sequence>
<organism evidence="2 3">
    <name type="scientific">Roseibium sediminicola</name>
    <dbReference type="NCBI Taxonomy" id="2933272"/>
    <lineage>
        <taxon>Bacteria</taxon>
        <taxon>Pseudomonadati</taxon>
        <taxon>Pseudomonadota</taxon>
        <taxon>Alphaproteobacteria</taxon>
        <taxon>Hyphomicrobiales</taxon>
        <taxon>Stappiaceae</taxon>
        <taxon>Roseibium</taxon>
    </lineage>
</organism>
<name>A0ABT0GQG6_9HYPH</name>
<feature type="chain" id="PRO_5047292916" description="Lipoprotein" evidence="1">
    <location>
        <begin position="20"/>
        <end position="176"/>
    </location>
</feature>
<gene>
    <name evidence="2" type="ORF">M0H32_05790</name>
</gene>
<proteinExistence type="predicted"/>
<evidence type="ECO:0000313" key="2">
    <source>
        <dbReference type="EMBL" id="MCK7611663.1"/>
    </source>
</evidence>
<accession>A0ABT0GQG6</accession>
<keyword evidence="3" id="KW-1185">Reference proteome</keyword>
<evidence type="ECO:0000313" key="3">
    <source>
        <dbReference type="Proteomes" id="UP001431221"/>
    </source>
</evidence>
<protein>
    <recommendedName>
        <fullName evidence="4">Lipoprotein</fullName>
    </recommendedName>
</protein>
<evidence type="ECO:0008006" key="4">
    <source>
        <dbReference type="Google" id="ProtNLM"/>
    </source>
</evidence>
<evidence type="ECO:0000256" key="1">
    <source>
        <dbReference type="SAM" id="SignalP"/>
    </source>
</evidence>
<reference evidence="2" key="1">
    <citation type="submission" date="2022-04" db="EMBL/GenBank/DDBJ databases">
        <title>Roseibium sp. CAU 1639 isolated from mud.</title>
        <authorList>
            <person name="Kim W."/>
        </authorList>
    </citation>
    <scope>NUCLEOTIDE SEQUENCE</scope>
    <source>
        <strain evidence="2">CAU 1639</strain>
    </source>
</reference>
<feature type="signal peptide" evidence="1">
    <location>
        <begin position="1"/>
        <end position="19"/>
    </location>
</feature>
<dbReference type="Proteomes" id="UP001431221">
    <property type="component" value="Unassembled WGS sequence"/>
</dbReference>
<dbReference type="RefSeq" id="WP_248151996.1">
    <property type="nucleotide sequence ID" value="NZ_JALNMJ010000003.1"/>
</dbReference>
<dbReference type="EMBL" id="JALNMJ010000003">
    <property type="protein sequence ID" value="MCK7611663.1"/>
    <property type="molecule type" value="Genomic_DNA"/>
</dbReference>
<keyword evidence="1" id="KW-0732">Signal</keyword>
<comment type="caution">
    <text evidence="2">The sequence shown here is derived from an EMBL/GenBank/DDBJ whole genome shotgun (WGS) entry which is preliminary data.</text>
</comment>